<organism evidence="1 2">
    <name type="scientific">Ladona fulva</name>
    <name type="common">Scarce chaser dragonfly</name>
    <name type="synonym">Libellula fulva</name>
    <dbReference type="NCBI Taxonomy" id="123851"/>
    <lineage>
        <taxon>Eukaryota</taxon>
        <taxon>Metazoa</taxon>
        <taxon>Ecdysozoa</taxon>
        <taxon>Arthropoda</taxon>
        <taxon>Hexapoda</taxon>
        <taxon>Insecta</taxon>
        <taxon>Pterygota</taxon>
        <taxon>Palaeoptera</taxon>
        <taxon>Odonata</taxon>
        <taxon>Epiprocta</taxon>
        <taxon>Anisoptera</taxon>
        <taxon>Libelluloidea</taxon>
        <taxon>Libellulidae</taxon>
        <taxon>Ladona</taxon>
    </lineage>
</organism>
<keyword evidence="2" id="KW-1185">Reference proteome</keyword>
<proteinExistence type="predicted"/>
<evidence type="ECO:0000313" key="2">
    <source>
        <dbReference type="Proteomes" id="UP000792457"/>
    </source>
</evidence>
<reference evidence="1" key="2">
    <citation type="submission" date="2017-10" db="EMBL/GenBank/DDBJ databases">
        <title>Ladona fulva Genome sequencing and assembly.</title>
        <authorList>
            <person name="Murali S."/>
            <person name="Richards S."/>
            <person name="Bandaranaike D."/>
            <person name="Bellair M."/>
            <person name="Blankenburg K."/>
            <person name="Chao H."/>
            <person name="Dinh H."/>
            <person name="Doddapaneni H."/>
            <person name="Dugan-Rocha S."/>
            <person name="Elkadiri S."/>
            <person name="Gnanaolivu R."/>
            <person name="Hernandez B."/>
            <person name="Skinner E."/>
            <person name="Javaid M."/>
            <person name="Lee S."/>
            <person name="Li M."/>
            <person name="Ming W."/>
            <person name="Munidasa M."/>
            <person name="Muniz J."/>
            <person name="Nguyen L."/>
            <person name="Hughes D."/>
            <person name="Osuji N."/>
            <person name="Pu L.-L."/>
            <person name="Puazo M."/>
            <person name="Qu C."/>
            <person name="Quiroz J."/>
            <person name="Raj R."/>
            <person name="Weissenberger G."/>
            <person name="Xin Y."/>
            <person name="Zou X."/>
            <person name="Han Y."/>
            <person name="Worley K."/>
            <person name="Muzny D."/>
            <person name="Gibbs R."/>
        </authorList>
    </citation>
    <scope>NUCLEOTIDE SEQUENCE</scope>
    <source>
        <strain evidence="1">Sampled in the wild</strain>
    </source>
</reference>
<evidence type="ECO:0000313" key="1">
    <source>
        <dbReference type="EMBL" id="KAG8222657.1"/>
    </source>
</evidence>
<name>A0A8K0JVJ4_LADFU</name>
<dbReference type="Proteomes" id="UP000792457">
    <property type="component" value="Unassembled WGS sequence"/>
</dbReference>
<sequence>MNNWGTIGSMTEERYVPSRCWNVIRLLRHVKKEQIGRSAFQIPRVPSRIEPLSARLLSVTCTQVPARDSSMTRIQPYTLRLSLQQSMNKSLAMRKIISRHCVKVAIVVRTRPLLHDGGARSKGATRDLTV</sequence>
<gene>
    <name evidence="1" type="ORF">J437_LFUL003779</name>
</gene>
<protein>
    <submittedName>
        <fullName evidence="1">Uncharacterized protein</fullName>
    </submittedName>
</protein>
<feature type="non-terminal residue" evidence="1">
    <location>
        <position position="1"/>
    </location>
</feature>
<accession>A0A8K0JVJ4</accession>
<dbReference type="EMBL" id="KZ308139">
    <property type="protein sequence ID" value="KAG8222657.1"/>
    <property type="molecule type" value="Genomic_DNA"/>
</dbReference>
<dbReference type="AlphaFoldDB" id="A0A8K0JVJ4"/>
<reference evidence="1" key="1">
    <citation type="submission" date="2013-04" db="EMBL/GenBank/DDBJ databases">
        <authorList>
            <person name="Qu J."/>
            <person name="Murali S.C."/>
            <person name="Bandaranaike D."/>
            <person name="Bellair M."/>
            <person name="Blankenburg K."/>
            <person name="Chao H."/>
            <person name="Dinh H."/>
            <person name="Doddapaneni H."/>
            <person name="Downs B."/>
            <person name="Dugan-Rocha S."/>
            <person name="Elkadiri S."/>
            <person name="Gnanaolivu R.D."/>
            <person name="Hernandez B."/>
            <person name="Javaid M."/>
            <person name="Jayaseelan J.C."/>
            <person name="Lee S."/>
            <person name="Li M."/>
            <person name="Ming W."/>
            <person name="Munidasa M."/>
            <person name="Muniz J."/>
            <person name="Nguyen L."/>
            <person name="Ongeri F."/>
            <person name="Osuji N."/>
            <person name="Pu L.-L."/>
            <person name="Puazo M."/>
            <person name="Qu C."/>
            <person name="Quiroz J."/>
            <person name="Raj R."/>
            <person name="Weissenberger G."/>
            <person name="Xin Y."/>
            <person name="Zou X."/>
            <person name="Han Y."/>
            <person name="Richards S."/>
            <person name="Worley K."/>
            <person name="Muzny D."/>
            <person name="Gibbs R."/>
        </authorList>
    </citation>
    <scope>NUCLEOTIDE SEQUENCE</scope>
    <source>
        <strain evidence="1">Sampled in the wild</strain>
    </source>
</reference>
<comment type="caution">
    <text evidence="1">The sequence shown here is derived from an EMBL/GenBank/DDBJ whole genome shotgun (WGS) entry which is preliminary data.</text>
</comment>